<evidence type="ECO:0000313" key="2">
    <source>
        <dbReference type="EMBL" id="GFU12854.1"/>
    </source>
</evidence>
<protein>
    <submittedName>
        <fullName evidence="2">Uncharacterized protein</fullName>
    </submittedName>
</protein>
<dbReference type="EMBL" id="BMAW01078870">
    <property type="protein sequence ID" value="GFU12854.1"/>
    <property type="molecule type" value="Genomic_DNA"/>
</dbReference>
<dbReference type="Proteomes" id="UP000887013">
    <property type="component" value="Unassembled WGS sequence"/>
</dbReference>
<evidence type="ECO:0000256" key="1">
    <source>
        <dbReference type="SAM" id="MobiDB-lite"/>
    </source>
</evidence>
<dbReference type="AlphaFoldDB" id="A0A8X6UGR5"/>
<reference evidence="2" key="1">
    <citation type="submission" date="2020-08" db="EMBL/GenBank/DDBJ databases">
        <title>Multicomponent nature underlies the extraordinary mechanical properties of spider dragline silk.</title>
        <authorList>
            <person name="Kono N."/>
            <person name="Nakamura H."/>
            <person name="Mori M."/>
            <person name="Yoshida Y."/>
            <person name="Ohtoshi R."/>
            <person name="Malay A.D."/>
            <person name="Moran D.A.P."/>
            <person name="Tomita M."/>
            <person name="Numata K."/>
            <person name="Arakawa K."/>
        </authorList>
    </citation>
    <scope>NUCLEOTIDE SEQUENCE</scope>
</reference>
<evidence type="ECO:0000313" key="3">
    <source>
        <dbReference type="Proteomes" id="UP000887013"/>
    </source>
</evidence>
<comment type="caution">
    <text evidence="2">The sequence shown here is derived from an EMBL/GenBank/DDBJ whole genome shotgun (WGS) entry which is preliminary data.</text>
</comment>
<feature type="compositionally biased region" description="Basic and acidic residues" evidence="1">
    <location>
        <begin position="106"/>
        <end position="163"/>
    </location>
</feature>
<gene>
    <name evidence="2" type="ORF">NPIL_667631</name>
</gene>
<keyword evidence="3" id="KW-1185">Reference proteome</keyword>
<proteinExistence type="predicted"/>
<organism evidence="2 3">
    <name type="scientific">Nephila pilipes</name>
    <name type="common">Giant wood spider</name>
    <name type="synonym">Nephila maculata</name>
    <dbReference type="NCBI Taxonomy" id="299642"/>
    <lineage>
        <taxon>Eukaryota</taxon>
        <taxon>Metazoa</taxon>
        <taxon>Ecdysozoa</taxon>
        <taxon>Arthropoda</taxon>
        <taxon>Chelicerata</taxon>
        <taxon>Arachnida</taxon>
        <taxon>Araneae</taxon>
        <taxon>Araneomorphae</taxon>
        <taxon>Entelegynae</taxon>
        <taxon>Araneoidea</taxon>
        <taxon>Nephilidae</taxon>
        <taxon>Nephila</taxon>
    </lineage>
</organism>
<sequence length="163" mass="18265">MHSAFDKISILSTSSCGEEYKLPATPRQPNQNQRDRQSRIKAGCRLLYSGWPAGWLAVASIATYAGCRQTDKKDARQMRRQHLRQYAAGTTKTAEDAEQGQAKQIQTEKVDKWGEDTKTTQLTRGEEASKIQRVQRERFSAGAPEGEREAILKDGSKEAIHIS</sequence>
<feature type="region of interest" description="Disordered" evidence="1">
    <location>
        <begin position="68"/>
        <end position="163"/>
    </location>
</feature>
<name>A0A8X6UGR5_NEPPI</name>
<accession>A0A8X6UGR5</accession>